<keyword evidence="2" id="KW-0472">Membrane</keyword>
<dbReference type="Proteomes" id="UP000717328">
    <property type="component" value="Unassembled WGS sequence"/>
</dbReference>
<sequence>MHAERATYYGTLLATLAYGALLMLYVQLTQVLFARPKSGRKYWVLVAYAGVLFILATLAVGAIFRFSEMTYIDNRNYPGGPVAFYRDFTSDYVHVIGQSSPHDPSWVPFTFAYHGLTVAFNIYVSLTICVRLYMMRGTLEAVMGPLHASFYTSIVTLITESGIFFTLWITVYLATSTSIVQEVFWLPYPFTMGITRVLIVLRMAQDRAWSRELVTAATGRAIPDWQLSSTHSVPLHDVPSTKSTSTFPRKSLSSKFREDIA</sequence>
<evidence type="ECO:0000313" key="3">
    <source>
        <dbReference type="EMBL" id="KAG5639721.1"/>
    </source>
</evidence>
<name>A0A9P7K9C5_9AGAR</name>
<proteinExistence type="predicted"/>
<feature type="region of interest" description="Disordered" evidence="1">
    <location>
        <begin position="236"/>
        <end position="261"/>
    </location>
</feature>
<keyword evidence="2" id="KW-0812">Transmembrane</keyword>
<evidence type="ECO:0000256" key="2">
    <source>
        <dbReference type="SAM" id="Phobius"/>
    </source>
</evidence>
<organism evidence="3 4">
    <name type="scientific">Sphagnurus paluster</name>
    <dbReference type="NCBI Taxonomy" id="117069"/>
    <lineage>
        <taxon>Eukaryota</taxon>
        <taxon>Fungi</taxon>
        <taxon>Dikarya</taxon>
        <taxon>Basidiomycota</taxon>
        <taxon>Agaricomycotina</taxon>
        <taxon>Agaricomycetes</taxon>
        <taxon>Agaricomycetidae</taxon>
        <taxon>Agaricales</taxon>
        <taxon>Tricholomatineae</taxon>
        <taxon>Lyophyllaceae</taxon>
        <taxon>Sphagnurus</taxon>
    </lineage>
</organism>
<dbReference type="OrthoDB" id="3351617at2759"/>
<feature type="transmembrane region" description="Helical" evidence="2">
    <location>
        <begin position="42"/>
        <end position="64"/>
    </location>
</feature>
<feature type="transmembrane region" description="Helical" evidence="2">
    <location>
        <begin position="111"/>
        <end position="134"/>
    </location>
</feature>
<reference evidence="3" key="1">
    <citation type="submission" date="2021-02" db="EMBL/GenBank/DDBJ databases">
        <authorList>
            <person name="Nieuwenhuis M."/>
            <person name="Van De Peppel L.J.J."/>
        </authorList>
    </citation>
    <scope>NUCLEOTIDE SEQUENCE</scope>
    <source>
        <strain evidence="3">D49</strain>
    </source>
</reference>
<feature type="transmembrane region" description="Helical" evidence="2">
    <location>
        <begin position="183"/>
        <end position="201"/>
    </location>
</feature>
<protein>
    <submittedName>
        <fullName evidence="3">Uncharacterized protein</fullName>
    </submittedName>
</protein>
<evidence type="ECO:0000313" key="4">
    <source>
        <dbReference type="Proteomes" id="UP000717328"/>
    </source>
</evidence>
<accession>A0A9P7K9C5</accession>
<comment type="caution">
    <text evidence="3">The sequence shown here is derived from an EMBL/GenBank/DDBJ whole genome shotgun (WGS) entry which is preliminary data.</text>
</comment>
<reference evidence="3" key="2">
    <citation type="submission" date="2021-10" db="EMBL/GenBank/DDBJ databases">
        <title>Phylogenomics reveals ancestral predisposition of the termite-cultivated fungus Termitomyces towards a domesticated lifestyle.</title>
        <authorList>
            <person name="Auxier B."/>
            <person name="Grum-Grzhimaylo A."/>
            <person name="Cardenas M.E."/>
            <person name="Lodge J.D."/>
            <person name="Laessoe T."/>
            <person name="Pedersen O."/>
            <person name="Smith M.E."/>
            <person name="Kuyper T.W."/>
            <person name="Franco-Molano E.A."/>
            <person name="Baroni T.J."/>
            <person name="Aanen D.K."/>
        </authorList>
    </citation>
    <scope>NUCLEOTIDE SEQUENCE</scope>
    <source>
        <strain evidence="3">D49</strain>
    </source>
</reference>
<keyword evidence="2" id="KW-1133">Transmembrane helix</keyword>
<keyword evidence="4" id="KW-1185">Reference proteome</keyword>
<feature type="transmembrane region" description="Helical" evidence="2">
    <location>
        <begin position="6"/>
        <end position="26"/>
    </location>
</feature>
<evidence type="ECO:0000256" key="1">
    <source>
        <dbReference type="SAM" id="MobiDB-lite"/>
    </source>
</evidence>
<feature type="transmembrane region" description="Helical" evidence="2">
    <location>
        <begin position="146"/>
        <end position="171"/>
    </location>
</feature>
<dbReference type="EMBL" id="JABCKI010005714">
    <property type="protein sequence ID" value="KAG5639721.1"/>
    <property type="molecule type" value="Genomic_DNA"/>
</dbReference>
<feature type="compositionally biased region" description="Polar residues" evidence="1">
    <location>
        <begin position="240"/>
        <end position="254"/>
    </location>
</feature>
<dbReference type="AlphaFoldDB" id="A0A9P7K9C5"/>
<gene>
    <name evidence="3" type="ORF">H0H81_000001</name>
</gene>